<reference evidence="1 2" key="1">
    <citation type="submission" date="2021-06" db="EMBL/GenBank/DDBJ databases">
        <title>Caerostris darwini draft genome.</title>
        <authorList>
            <person name="Kono N."/>
            <person name="Arakawa K."/>
        </authorList>
    </citation>
    <scope>NUCLEOTIDE SEQUENCE [LARGE SCALE GENOMIC DNA]</scope>
</reference>
<keyword evidence="2" id="KW-1185">Reference proteome</keyword>
<gene>
    <name evidence="1" type="ORF">CDAR_174481</name>
</gene>
<name>A0AAV4PH63_9ARAC</name>
<dbReference type="AlphaFoldDB" id="A0AAV4PH63"/>
<protein>
    <submittedName>
        <fullName evidence="1">Uncharacterized protein</fullName>
    </submittedName>
</protein>
<comment type="caution">
    <text evidence="1">The sequence shown here is derived from an EMBL/GenBank/DDBJ whole genome shotgun (WGS) entry which is preliminary data.</text>
</comment>
<sequence length="80" mass="9304">MVLALRLAKLKNTKDNPPQKLVLFTQLQNRMENPPYIRDSPSYQNRVWDKQSILEMLPPSSSEPLLNPIPQHLKVNLAER</sequence>
<proteinExistence type="predicted"/>
<evidence type="ECO:0000313" key="1">
    <source>
        <dbReference type="EMBL" id="GIX95418.1"/>
    </source>
</evidence>
<evidence type="ECO:0000313" key="2">
    <source>
        <dbReference type="Proteomes" id="UP001054837"/>
    </source>
</evidence>
<organism evidence="1 2">
    <name type="scientific">Caerostris darwini</name>
    <dbReference type="NCBI Taxonomy" id="1538125"/>
    <lineage>
        <taxon>Eukaryota</taxon>
        <taxon>Metazoa</taxon>
        <taxon>Ecdysozoa</taxon>
        <taxon>Arthropoda</taxon>
        <taxon>Chelicerata</taxon>
        <taxon>Arachnida</taxon>
        <taxon>Araneae</taxon>
        <taxon>Araneomorphae</taxon>
        <taxon>Entelegynae</taxon>
        <taxon>Araneoidea</taxon>
        <taxon>Araneidae</taxon>
        <taxon>Caerostris</taxon>
    </lineage>
</organism>
<dbReference type="Proteomes" id="UP001054837">
    <property type="component" value="Unassembled WGS sequence"/>
</dbReference>
<accession>A0AAV4PH63</accession>
<dbReference type="EMBL" id="BPLQ01002737">
    <property type="protein sequence ID" value="GIX95418.1"/>
    <property type="molecule type" value="Genomic_DNA"/>
</dbReference>